<gene>
    <name evidence="3" type="primary">LOC104598840</name>
</gene>
<dbReference type="RefSeq" id="XP_019053561.1">
    <property type="nucleotide sequence ID" value="XM_019198016.1"/>
</dbReference>
<evidence type="ECO:0000313" key="2">
    <source>
        <dbReference type="Proteomes" id="UP000189703"/>
    </source>
</evidence>
<dbReference type="OMA" id="YKAYAVN"/>
<proteinExistence type="predicted"/>
<dbReference type="PANTHER" id="PTHR33193">
    <property type="entry name" value="DOMAIN PROTEIN, PUTATIVE (DUF3511)-RELATED"/>
    <property type="match status" value="1"/>
</dbReference>
<feature type="compositionally biased region" description="Low complexity" evidence="1">
    <location>
        <begin position="49"/>
        <end position="62"/>
    </location>
</feature>
<feature type="region of interest" description="Disordered" evidence="1">
    <location>
        <begin position="1"/>
        <end position="62"/>
    </location>
</feature>
<dbReference type="Proteomes" id="UP000189703">
    <property type="component" value="Unplaced"/>
</dbReference>
<feature type="compositionally biased region" description="Low complexity" evidence="1">
    <location>
        <begin position="22"/>
        <end position="33"/>
    </location>
</feature>
<evidence type="ECO:0000256" key="1">
    <source>
        <dbReference type="SAM" id="MobiDB-lite"/>
    </source>
</evidence>
<reference evidence="3" key="1">
    <citation type="submission" date="2025-08" db="UniProtKB">
        <authorList>
            <consortium name="RefSeq"/>
        </authorList>
    </citation>
    <scope>IDENTIFICATION</scope>
</reference>
<keyword evidence="2" id="KW-1185">Reference proteome</keyword>
<evidence type="ECO:0000313" key="3">
    <source>
        <dbReference type="RefSeq" id="XP_019053561.1"/>
    </source>
</evidence>
<dbReference type="eggNOG" id="ENOG502S73W">
    <property type="taxonomic scope" value="Eukaryota"/>
</dbReference>
<dbReference type="KEGG" id="nnu:104598840"/>
<dbReference type="AlphaFoldDB" id="A0A1U8Q688"/>
<name>A0A1U8Q688_NELNU</name>
<feature type="compositionally biased region" description="Pro residues" evidence="1">
    <location>
        <begin position="38"/>
        <end position="48"/>
    </location>
</feature>
<dbReference type="InParanoid" id="A0A1U8Q688"/>
<dbReference type="InterPro" id="IPR021899">
    <property type="entry name" value="DUF3511"/>
</dbReference>
<protein>
    <submittedName>
        <fullName evidence="3">Uncharacterized protein LOC104598840</fullName>
    </submittedName>
</protein>
<dbReference type="GeneID" id="104598840"/>
<accession>A0A1U8Q688</accession>
<sequence length="109" mass="12418">MEEFPSTYRPYGNDQKFETSKGNFNGVNQVNVNRPWSLDPPPFPPPPRTATKVSKASSAAKSWSFNDAELKRRKRVAKYKAYAVEGKLKASFRKGLRWIKNKCSEIVHG</sequence>
<dbReference type="FunCoup" id="A0A1U8Q688">
    <property type="interactions" value="7"/>
</dbReference>
<organism evidence="2 3">
    <name type="scientific">Nelumbo nucifera</name>
    <name type="common">Sacred lotus</name>
    <dbReference type="NCBI Taxonomy" id="4432"/>
    <lineage>
        <taxon>Eukaryota</taxon>
        <taxon>Viridiplantae</taxon>
        <taxon>Streptophyta</taxon>
        <taxon>Embryophyta</taxon>
        <taxon>Tracheophyta</taxon>
        <taxon>Spermatophyta</taxon>
        <taxon>Magnoliopsida</taxon>
        <taxon>Proteales</taxon>
        <taxon>Nelumbonaceae</taxon>
        <taxon>Nelumbo</taxon>
    </lineage>
</organism>
<dbReference type="Pfam" id="PF12023">
    <property type="entry name" value="DUF3511"/>
    <property type="match status" value="1"/>
</dbReference>
<dbReference type="PANTHER" id="PTHR33193:SF13">
    <property type="entry name" value="EXPRESSED PROTEIN"/>
    <property type="match status" value="1"/>
</dbReference>